<dbReference type="InterPro" id="IPR036661">
    <property type="entry name" value="Luciferase-like_sf"/>
</dbReference>
<name>A0A9W4DX16_9ACTN</name>
<evidence type="ECO:0000256" key="3">
    <source>
        <dbReference type="ARBA" id="ARBA00023002"/>
    </source>
</evidence>
<keyword evidence="4 6" id="KW-0503">Monooxygenase</keyword>
<proteinExistence type="predicted"/>
<evidence type="ECO:0000256" key="2">
    <source>
        <dbReference type="ARBA" id="ARBA00022643"/>
    </source>
</evidence>
<dbReference type="InterPro" id="IPR051260">
    <property type="entry name" value="Diverse_substr_monoxygenases"/>
</dbReference>
<dbReference type="Gene3D" id="3.20.20.30">
    <property type="entry name" value="Luciferase-like domain"/>
    <property type="match status" value="2"/>
</dbReference>
<evidence type="ECO:0000259" key="5">
    <source>
        <dbReference type="Pfam" id="PF00296"/>
    </source>
</evidence>
<dbReference type="GO" id="GO:0016705">
    <property type="term" value="F:oxidoreductase activity, acting on paired donors, with incorporation or reduction of molecular oxygen"/>
    <property type="evidence" value="ECO:0007669"/>
    <property type="project" value="InterPro"/>
</dbReference>
<dbReference type="SUPFAM" id="SSF51679">
    <property type="entry name" value="Bacterial luciferase-like"/>
    <property type="match status" value="2"/>
</dbReference>
<evidence type="ECO:0000256" key="1">
    <source>
        <dbReference type="ARBA" id="ARBA00022630"/>
    </source>
</evidence>
<reference evidence="6" key="1">
    <citation type="submission" date="2021-05" db="EMBL/GenBank/DDBJ databases">
        <authorList>
            <person name="Arsene-Ploetze F."/>
        </authorList>
    </citation>
    <scope>NUCLEOTIDE SEQUENCE</scope>
    <source>
        <strain evidence="6">DSM 42138</strain>
    </source>
</reference>
<evidence type="ECO:0000313" key="7">
    <source>
        <dbReference type="Proteomes" id="UP001152519"/>
    </source>
</evidence>
<organism evidence="6 7">
    <name type="scientific">Actinacidiphila cocklensis</name>
    <dbReference type="NCBI Taxonomy" id="887465"/>
    <lineage>
        <taxon>Bacteria</taxon>
        <taxon>Bacillati</taxon>
        <taxon>Actinomycetota</taxon>
        <taxon>Actinomycetes</taxon>
        <taxon>Kitasatosporales</taxon>
        <taxon>Streptomycetaceae</taxon>
        <taxon>Actinacidiphila</taxon>
    </lineage>
</organism>
<feature type="domain" description="Luciferase-like" evidence="5">
    <location>
        <begin position="26"/>
        <end position="110"/>
    </location>
</feature>
<keyword evidence="2" id="KW-0288">FMN</keyword>
<comment type="caution">
    <text evidence="6">The sequence shown here is derived from an EMBL/GenBank/DDBJ whole genome shotgun (WGS) entry which is preliminary data.</text>
</comment>
<sequence>MTARRGAGAGVRQLHLGVELPLGGEGGGTGADFESWAALARVAERGLFDVVLLAGERGCGPEPVTVLHALAAVTGRIGLAVALPGAGAGREPYDLARRIAVLDRLSGGRAGGPPVRFCDPSGAQARPALLDLGGTPEVLLTGLPPGGRHGSRRARVLSRLDLAAEAAASGAAARELADRLHTQVQSAATDGFVLRPDPAAAGRGLDAFVDRVVPLLQQRGSLRTAYTGTTLRDHLGLSRPGS</sequence>
<protein>
    <submittedName>
        <fullName evidence="6">Luciferase-like monooxygenase</fullName>
    </submittedName>
</protein>
<keyword evidence="3" id="KW-0560">Oxidoreductase</keyword>
<dbReference type="RefSeq" id="WP_274038022.1">
    <property type="nucleotide sequence ID" value="NZ_CAJSLV010000117.1"/>
</dbReference>
<evidence type="ECO:0000313" key="6">
    <source>
        <dbReference type="EMBL" id="CAG6399150.1"/>
    </source>
</evidence>
<evidence type="ECO:0000256" key="4">
    <source>
        <dbReference type="ARBA" id="ARBA00023033"/>
    </source>
</evidence>
<accession>A0A9W4DX16</accession>
<dbReference type="PANTHER" id="PTHR30011:SF16">
    <property type="entry name" value="C2H2 FINGER DOMAIN TRANSCRIPTION FACTOR (EUROFUNG)-RELATED"/>
    <property type="match status" value="1"/>
</dbReference>
<keyword evidence="7" id="KW-1185">Reference proteome</keyword>
<dbReference type="Pfam" id="PF00296">
    <property type="entry name" value="Bac_luciferase"/>
    <property type="match status" value="1"/>
</dbReference>
<gene>
    <name evidence="6" type="ORF">SCOCK_820016</name>
</gene>
<keyword evidence="1" id="KW-0285">Flavoprotein</keyword>
<dbReference type="PANTHER" id="PTHR30011">
    <property type="entry name" value="ALKANESULFONATE MONOOXYGENASE-RELATED"/>
    <property type="match status" value="1"/>
</dbReference>
<dbReference type="EMBL" id="CAJSLV010000117">
    <property type="protein sequence ID" value="CAG6399150.1"/>
    <property type="molecule type" value="Genomic_DNA"/>
</dbReference>
<dbReference type="GO" id="GO:0004497">
    <property type="term" value="F:monooxygenase activity"/>
    <property type="evidence" value="ECO:0007669"/>
    <property type="project" value="UniProtKB-KW"/>
</dbReference>
<dbReference type="AlphaFoldDB" id="A0A9W4DX16"/>
<dbReference type="Proteomes" id="UP001152519">
    <property type="component" value="Unassembled WGS sequence"/>
</dbReference>
<dbReference type="InterPro" id="IPR011251">
    <property type="entry name" value="Luciferase-like_dom"/>
</dbReference>